<keyword evidence="3" id="KW-0444">Lipid biosynthesis</keyword>
<feature type="transmembrane region" description="Helical" evidence="14">
    <location>
        <begin position="132"/>
        <end position="155"/>
    </location>
</feature>
<gene>
    <name evidence="16" type="ORF">IC614_00075</name>
</gene>
<keyword evidence="10" id="KW-0560">Oxidoreductase</keyword>
<dbReference type="GO" id="GO:0016020">
    <property type="term" value="C:membrane"/>
    <property type="evidence" value="ECO:0007669"/>
    <property type="project" value="InterPro"/>
</dbReference>
<evidence type="ECO:0000256" key="4">
    <source>
        <dbReference type="ARBA" id="ARBA00022692"/>
    </source>
</evidence>
<dbReference type="KEGG" id="sflv:IC614_00075"/>
<dbReference type="EMBL" id="CP065592">
    <property type="protein sequence ID" value="QPQ56160.1"/>
    <property type="molecule type" value="Genomic_DNA"/>
</dbReference>
<evidence type="ECO:0000256" key="11">
    <source>
        <dbReference type="ARBA" id="ARBA00023098"/>
    </source>
</evidence>
<comment type="cofactor">
    <cofactor evidence="1">
        <name>Zn(2+)</name>
        <dbReference type="ChEBI" id="CHEBI:29105"/>
    </cofactor>
</comment>
<proteinExistence type="predicted"/>
<evidence type="ECO:0000256" key="9">
    <source>
        <dbReference type="ARBA" id="ARBA00022989"/>
    </source>
</evidence>
<evidence type="ECO:0000256" key="2">
    <source>
        <dbReference type="ARBA" id="ARBA00004477"/>
    </source>
</evidence>
<keyword evidence="9 14" id="KW-1133">Transmembrane helix</keyword>
<keyword evidence="5" id="KW-0479">Metal-binding</keyword>
<evidence type="ECO:0000256" key="5">
    <source>
        <dbReference type="ARBA" id="ARBA00022723"/>
    </source>
</evidence>
<dbReference type="AlphaFoldDB" id="A0A7T2GLN8"/>
<dbReference type="GO" id="GO:0080132">
    <property type="term" value="F:fatty acid 2-hydroxylase activity"/>
    <property type="evidence" value="ECO:0007669"/>
    <property type="project" value="InterPro"/>
</dbReference>
<reference evidence="16 17" key="1">
    <citation type="submission" date="2020-11" db="EMBL/GenBank/DDBJ databases">
        <title>Genome seq and assembly of Sphingosinicella sp.</title>
        <authorList>
            <person name="Chhetri G."/>
        </authorList>
    </citation>
    <scope>NUCLEOTIDE SEQUENCE [LARGE SCALE GENOMIC DNA]</scope>
    <source>
        <strain evidence="16 17">UDD2</strain>
    </source>
</reference>
<evidence type="ECO:0000256" key="10">
    <source>
        <dbReference type="ARBA" id="ARBA00023002"/>
    </source>
</evidence>
<organism evidence="16 17">
    <name type="scientific">Allosphingosinicella flava</name>
    <dbReference type="NCBI Taxonomy" id="2771430"/>
    <lineage>
        <taxon>Bacteria</taxon>
        <taxon>Pseudomonadati</taxon>
        <taxon>Pseudomonadota</taxon>
        <taxon>Alphaproteobacteria</taxon>
        <taxon>Sphingomonadales</taxon>
        <taxon>Sphingomonadaceae</taxon>
        <taxon>Allosphingosinicella</taxon>
    </lineage>
</organism>
<evidence type="ECO:0000259" key="15">
    <source>
        <dbReference type="Pfam" id="PF04116"/>
    </source>
</evidence>
<dbReference type="InterPro" id="IPR014430">
    <property type="entry name" value="Scs7"/>
</dbReference>
<dbReference type="Proteomes" id="UP000594873">
    <property type="component" value="Chromosome"/>
</dbReference>
<evidence type="ECO:0000256" key="8">
    <source>
        <dbReference type="ARBA" id="ARBA00022833"/>
    </source>
</evidence>
<dbReference type="InterPro" id="IPR006694">
    <property type="entry name" value="Fatty_acid_hydroxylase"/>
</dbReference>
<keyword evidence="8" id="KW-0862">Zinc</keyword>
<evidence type="ECO:0000256" key="1">
    <source>
        <dbReference type="ARBA" id="ARBA00001947"/>
    </source>
</evidence>
<keyword evidence="12 14" id="KW-0472">Membrane</keyword>
<sequence length="276" mass="31147">MGPHKVATPLGLTHEGFAVKIAETARPGFWNRSHHLDRMTLKELVVAYFQYPAIIAYLLLSAAALGLFVWRPAPLMPSLLAVAVAMLAYPLAWYALHRWVLHSRWMFKVPALAATWKRIHYDHHQDPNHLEVLFGALHTTLPTIAFVTAPIGYAIGSYWNAGIGGAALAFATGLLTTCFYEFCHCIQHLAYKPKSKWLAEMKKRHMAHHFHDENGNYGITTFFWDKLLGTFYDRADRPEKSPTVFNLGYTPEVARQYPKVAQLSGGVVTGHPRRRG</sequence>
<keyword evidence="6" id="KW-0256">Endoplasmic reticulum</keyword>
<dbReference type="Pfam" id="PF04116">
    <property type="entry name" value="FA_hydroxylase"/>
    <property type="match status" value="1"/>
</dbReference>
<dbReference type="GO" id="GO:0006633">
    <property type="term" value="P:fatty acid biosynthetic process"/>
    <property type="evidence" value="ECO:0007669"/>
    <property type="project" value="UniProtKB-KW"/>
</dbReference>
<keyword evidence="17" id="KW-1185">Reference proteome</keyword>
<evidence type="ECO:0000256" key="13">
    <source>
        <dbReference type="ARBA" id="ARBA00023160"/>
    </source>
</evidence>
<keyword evidence="7" id="KW-0276">Fatty acid metabolism</keyword>
<dbReference type="PANTHER" id="PTHR12863">
    <property type="entry name" value="FATTY ACID HYDROXYLASE"/>
    <property type="match status" value="1"/>
</dbReference>
<keyword evidence="13" id="KW-0275">Fatty acid biosynthesis</keyword>
<feature type="domain" description="Fatty acid hydroxylase" evidence="15">
    <location>
        <begin position="83"/>
        <end position="230"/>
    </location>
</feature>
<keyword evidence="11" id="KW-0443">Lipid metabolism</keyword>
<name>A0A7T2GLN8_9SPHN</name>
<accession>A0A7T2GLN8</accession>
<evidence type="ECO:0000313" key="16">
    <source>
        <dbReference type="EMBL" id="QPQ56160.1"/>
    </source>
</evidence>
<feature type="transmembrane region" description="Helical" evidence="14">
    <location>
        <begin position="48"/>
        <end position="70"/>
    </location>
</feature>
<protein>
    <submittedName>
        <fullName evidence="16">Sterol desaturase family protein</fullName>
    </submittedName>
</protein>
<dbReference type="PANTHER" id="PTHR12863:SF1">
    <property type="entry name" value="FATTY ACID 2-HYDROXYLASE"/>
    <property type="match status" value="1"/>
</dbReference>
<evidence type="ECO:0000256" key="12">
    <source>
        <dbReference type="ARBA" id="ARBA00023136"/>
    </source>
</evidence>
<evidence type="ECO:0000256" key="7">
    <source>
        <dbReference type="ARBA" id="ARBA00022832"/>
    </source>
</evidence>
<evidence type="ECO:0000256" key="6">
    <source>
        <dbReference type="ARBA" id="ARBA00022824"/>
    </source>
</evidence>
<comment type="subcellular location">
    <subcellularLocation>
        <location evidence="2">Endoplasmic reticulum membrane</location>
        <topology evidence="2">Multi-pass membrane protein</topology>
    </subcellularLocation>
</comment>
<dbReference type="GO" id="GO:0005506">
    <property type="term" value="F:iron ion binding"/>
    <property type="evidence" value="ECO:0007669"/>
    <property type="project" value="InterPro"/>
</dbReference>
<evidence type="ECO:0000313" key="17">
    <source>
        <dbReference type="Proteomes" id="UP000594873"/>
    </source>
</evidence>
<feature type="transmembrane region" description="Helical" evidence="14">
    <location>
        <begin position="76"/>
        <end position="96"/>
    </location>
</feature>
<keyword evidence="4 14" id="KW-0812">Transmembrane</keyword>
<evidence type="ECO:0000256" key="3">
    <source>
        <dbReference type="ARBA" id="ARBA00022516"/>
    </source>
</evidence>
<evidence type="ECO:0000256" key="14">
    <source>
        <dbReference type="SAM" id="Phobius"/>
    </source>
</evidence>
<feature type="transmembrane region" description="Helical" evidence="14">
    <location>
        <begin position="161"/>
        <end position="182"/>
    </location>
</feature>